<dbReference type="AlphaFoldDB" id="A0A165HRA7"/>
<proteinExistence type="predicted"/>
<protein>
    <submittedName>
        <fullName evidence="2">Uncharacterized protein</fullName>
    </submittedName>
</protein>
<dbReference type="GeneID" id="63824774"/>
<organism evidence="2 3">
    <name type="scientific">Laetiporus sulphureus 93-53</name>
    <dbReference type="NCBI Taxonomy" id="1314785"/>
    <lineage>
        <taxon>Eukaryota</taxon>
        <taxon>Fungi</taxon>
        <taxon>Dikarya</taxon>
        <taxon>Basidiomycota</taxon>
        <taxon>Agaricomycotina</taxon>
        <taxon>Agaricomycetes</taxon>
        <taxon>Polyporales</taxon>
        <taxon>Laetiporus</taxon>
    </lineage>
</organism>
<accession>A0A165HRA7</accession>
<sequence length="52" mass="6238">MVALTCVLRERLNRVLVFIFVFVDGLTGPLGYHFEFVRRTLMKQQARYMHQH</sequence>
<reference evidence="2 3" key="1">
    <citation type="journal article" date="2016" name="Mol. Biol. Evol.">
        <title>Comparative Genomics of Early-Diverging Mushroom-Forming Fungi Provides Insights into the Origins of Lignocellulose Decay Capabilities.</title>
        <authorList>
            <person name="Nagy L.G."/>
            <person name="Riley R."/>
            <person name="Tritt A."/>
            <person name="Adam C."/>
            <person name="Daum C."/>
            <person name="Floudas D."/>
            <person name="Sun H."/>
            <person name="Yadav J.S."/>
            <person name="Pangilinan J."/>
            <person name="Larsson K.H."/>
            <person name="Matsuura K."/>
            <person name="Barry K."/>
            <person name="Labutti K."/>
            <person name="Kuo R."/>
            <person name="Ohm R.A."/>
            <person name="Bhattacharya S.S."/>
            <person name="Shirouzu T."/>
            <person name="Yoshinaga Y."/>
            <person name="Martin F.M."/>
            <person name="Grigoriev I.V."/>
            <person name="Hibbett D.S."/>
        </authorList>
    </citation>
    <scope>NUCLEOTIDE SEQUENCE [LARGE SCALE GENOMIC DNA]</scope>
    <source>
        <strain evidence="2 3">93-53</strain>
    </source>
</reference>
<keyword evidence="3" id="KW-1185">Reference proteome</keyword>
<evidence type="ECO:0000313" key="2">
    <source>
        <dbReference type="EMBL" id="KZT12077.1"/>
    </source>
</evidence>
<evidence type="ECO:0000256" key="1">
    <source>
        <dbReference type="SAM" id="Phobius"/>
    </source>
</evidence>
<evidence type="ECO:0000313" key="3">
    <source>
        <dbReference type="Proteomes" id="UP000076871"/>
    </source>
</evidence>
<dbReference type="InParanoid" id="A0A165HRA7"/>
<dbReference type="Proteomes" id="UP000076871">
    <property type="component" value="Unassembled WGS sequence"/>
</dbReference>
<gene>
    <name evidence="2" type="ORF">LAESUDRAFT_720061</name>
</gene>
<keyword evidence="1" id="KW-1133">Transmembrane helix</keyword>
<name>A0A165HRA7_9APHY</name>
<dbReference type="EMBL" id="KV427606">
    <property type="protein sequence ID" value="KZT12077.1"/>
    <property type="molecule type" value="Genomic_DNA"/>
</dbReference>
<feature type="transmembrane region" description="Helical" evidence="1">
    <location>
        <begin position="15"/>
        <end position="34"/>
    </location>
</feature>
<keyword evidence="1" id="KW-0472">Membrane</keyword>
<keyword evidence="1" id="KW-0812">Transmembrane</keyword>
<dbReference type="RefSeq" id="XP_040769725.1">
    <property type="nucleotide sequence ID" value="XM_040907745.1"/>
</dbReference>